<proteinExistence type="predicted"/>
<keyword evidence="1" id="KW-0175">Coiled coil</keyword>
<gene>
    <name evidence="2" type="ORF">RJ641_009379</name>
</gene>
<protein>
    <submittedName>
        <fullName evidence="2">Uncharacterized protein</fullName>
    </submittedName>
</protein>
<comment type="caution">
    <text evidence="2">The sequence shown here is derived from an EMBL/GenBank/DDBJ whole genome shotgun (WGS) entry which is preliminary data.</text>
</comment>
<dbReference type="AlphaFoldDB" id="A0AAN8Z952"/>
<accession>A0AAN8Z952</accession>
<evidence type="ECO:0000313" key="3">
    <source>
        <dbReference type="Proteomes" id="UP001370490"/>
    </source>
</evidence>
<sequence>MENKRDFDELQKDLADCKVQLEAKESLFMQTLLKLEYYRKMAEELSMLMKISSYTRRAELAAVRESKLKAVEQPELMENAINTGREKVSELLENVSELNETIAQLKLAASELEKEKSVLLSEKEAEIDLARTTAVQEQEQLEEMQK</sequence>
<dbReference type="EMBL" id="JBAMMX010000016">
    <property type="protein sequence ID" value="KAK6925053.1"/>
    <property type="molecule type" value="Genomic_DNA"/>
</dbReference>
<dbReference type="Proteomes" id="UP001370490">
    <property type="component" value="Unassembled WGS sequence"/>
</dbReference>
<feature type="coiled-coil region" evidence="1">
    <location>
        <begin position="81"/>
        <end position="140"/>
    </location>
</feature>
<reference evidence="2 3" key="1">
    <citation type="submission" date="2023-12" db="EMBL/GenBank/DDBJ databases">
        <title>A high-quality genome assembly for Dillenia turbinata (Dilleniales).</title>
        <authorList>
            <person name="Chanderbali A."/>
        </authorList>
    </citation>
    <scope>NUCLEOTIDE SEQUENCE [LARGE SCALE GENOMIC DNA]</scope>
    <source>
        <strain evidence="2">LSX21</strain>
        <tissue evidence="2">Leaf</tissue>
    </source>
</reference>
<keyword evidence="3" id="KW-1185">Reference proteome</keyword>
<evidence type="ECO:0000256" key="1">
    <source>
        <dbReference type="SAM" id="Coils"/>
    </source>
</evidence>
<name>A0AAN8Z952_9MAGN</name>
<organism evidence="2 3">
    <name type="scientific">Dillenia turbinata</name>
    <dbReference type="NCBI Taxonomy" id="194707"/>
    <lineage>
        <taxon>Eukaryota</taxon>
        <taxon>Viridiplantae</taxon>
        <taxon>Streptophyta</taxon>
        <taxon>Embryophyta</taxon>
        <taxon>Tracheophyta</taxon>
        <taxon>Spermatophyta</taxon>
        <taxon>Magnoliopsida</taxon>
        <taxon>eudicotyledons</taxon>
        <taxon>Gunneridae</taxon>
        <taxon>Pentapetalae</taxon>
        <taxon>Dilleniales</taxon>
        <taxon>Dilleniaceae</taxon>
        <taxon>Dillenia</taxon>
    </lineage>
</organism>
<evidence type="ECO:0000313" key="2">
    <source>
        <dbReference type="EMBL" id="KAK6925053.1"/>
    </source>
</evidence>